<dbReference type="EMBL" id="CAJNJQ010003531">
    <property type="protein sequence ID" value="CAE7200562.1"/>
    <property type="molecule type" value="Genomic_DNA"/>
</dbReference>
<reference evidence="2" key="1">
    <citation type="submission" date="2021-01" db="EMBL/GenBank/DDBJ databases">
        <authorList>
            <person name="Kaushik A."/>
        </authorList>
    </citation>
    <scope>NUCLEOTIDE SEQUENCE</scope>
    <source>
        <strain evidence="2">AG5</strain>
    </source>
</reference>
<dbReference type="SUPFAM" id="SSF50370">
    <property type="entry name" value="Ricin B-like lectins"/>
    <property type="match status" value="1"/>
</dbReference>
<dbReference type="AlphaFoldDB" id="A0A8H3E7B9"/>
<proteinExistence type="predicted"/>
<accession>A0A8H3E7B9</accession>
<protein>
    <recommendedName>
        <fullName evidence="1">Ricin B lectin domain-containing protein</fullName>
    </recommendedName>
</protein>
<dbReference type="InterPro" id="IPR035992">
    <property type="entry name" value="Ricin_B-like_lectins"/>
</dbReference>
<evidence type="ECO:0000313" key="2">
    <source>
        <dbReference type="EMBL" id="CAE7200562.1"/>
    </source>
</evidence>
<dbReference type="InterPro" id="IPR000772">
    <property type="entry name" value="Ricin_B_lectin"/>
</dbReference>
<gene>
    <name evidence="2" type="ORF">RDB_LOCUS138301</name>
</gene>
<evidence type="ECO:0000313" key="3">
    <source>
        <dbReference type="Proteomes" id="UP000663827"/>
    </source>
</evidence>
<feature type="domain" description="Ricin B lectin" evidence="1">
    <location>
        <begin position="16"/>
        <end position="79"/>
    </location>
</feature>
<dbReference type="Proteomes" id="UP000663827">
    <property type="component" value="Unassembled WGS sequence"/>
</dbReference>
<dbReference type="CDD" id="cd00161">
    <property type="entry name" value="beta-trefoil_Ricin-like"/>
    <property type="match status" value="1"/>
</dbReference>
<sequence length="110" mass="12659">MCSHLHSSLFELKQMHLSPGTYTIRDTDSGRVIDYYGGTMMDRIGTWDYHGRDSQKWRIKSYPSSSGFAIQNVMMSKYIPTATDGPYMKAAQEGDAAILTFEHQFRDFYL</sequence>
<dbReference type="Pfam" id="PF14200">
    <property type="entry name" value="RicinB_lectin_2"/>
    <property type="match status" value="1"/>
</dbReference>
<organism evidence="2 3">
    <name type="scientific">Rhizoctonia solani</name>
    <dbReference type="NCBI Taxonomy" id="456999"/>
    <lineage>
        <taxon>Eukaryota</taxon>
        <taxon>Fungi</taxon>
        <taxon>Dikarya</taxon>
        <taxon>Basidiomycota</taxon>
        <taxon>Agaricomycotina</taxon>
        <taxon>Agaricomycetes</taxon>
        <taxon>Cantharellales</taxon>
        <taxon>Ceratobasidiaceae</taxon>
        <taxon>Rhizoctonia</taxon>
    </lineage>
</organism>
<dbReference type="Gene3D" id="2.80.10.50">
    <property type="match status" value="1"/>
</dbReference>
<comment type="caution">
    <text evidence="2">The sequence shown here is derived from an EMBL/GenBank/DDBJ whole genome shotgun (WGS) entry which is preliminary data.</text>
</comment>
<name>A0A8H3E7B9_9AGAM</name>
<evidence type="ECO:0000259" key="1">
    <source>
        <dbReference type="Pfam" id="PF14200"/>
    </source>
</evidence>